<dbReference type="Proteomes" id="UP000605361">
    <property type="component" value="Unassembled WGS sequence"/>
</dbReference>
<dbReference type="EMBL" id="JADOGI010000001">
    <property type="protein sequence ID" value="MBF8184216.1"/>
    <property type="molecule type" value="Genomic_DNA"/>
</dbReference>
<dbReference type="SUPFAM" id="SSF51556">
    <property type="entry name" value="Metallo-dependent hydrolases"/>
    <property type="match status" value="1"/>
</dbReference>
<dbReference type="InterPro" id="IPR011059">
    <property type="entry name" value="Metal-dep_hydrolase_composite"/>
</dbReference>
<dbReference type="InterPro" id="IPR032466">
    <property type="entry name" value="Metal_Hydrolase"/>
</dbReference>
<dbReference type="RefSeq" id="WP_195893207.1">
    <property type="nucleotide sequence ID" value="NZ_JADOGI010000001.1"/>
</dbReference>
<organism evidence="2 3">
    <name type="scientific">Nonomuraea cypriaca</name>
    <dbReference type="NCBI Taxonomy" id="1187855"/>
    <lineage>
        <taxon>Bacteria</taxon>
        <taxon>Bacillati</taxon>
        <taxon>Actinomycetota</taxon>
        <taxon>Actinomycetes</taxon>
        <taxon>Streptosporangiales</taxon>
        <taxon>Streptosporangiaceae</taxon>
        <taxon>Nonomuraea</taxon>
    </lineage>
</organism>
<accession>A0A931A111</accession>
<dbReference type="SUPFAM" id="SSF51338">
    <property type="entry name" value="Composite domain of metallo-dependent hydrolases"/>
    <property type="match status" value="1"/>
</dbReference>
<dbReference type="InterPro" id="IPR006680">
    <property type="entry name" value="Amidohydro-rel"/>
</dbReference>
<dbReference type="Pfam" id="PF01979">
    <property type="entry name" value="Amidohydro_1"/>
    <property type="match status" value="1"/>
</dbReference>
<evidence type="ECO:0000313" key="3">
    <source>
        <dbReference type="Proteomes" id="UP000605361"/>
    </source>
</evidence>
<dbReference type="PANTHER" id="PTHR43135:SF3">
    <property type="entry name" value="ALPHA-D-RIBOSE 1-METHYLPHOSPHONATE 5-TRIPHOSPHATE DIPHOSPHATASE"/>
    <property type="match status" value="1"/>
</dbReference>
<dbReference type="Gene3D" id="3.20.20.140">
    <property type="entry name" value="Metal-dependent hydrolases"/>
    <property type="match status" value="2"/>
</dbReference>
<proteinExistence type="predicted"/>
<sequence>MKQHAAPGRTVGDGPYNRLILRNVTVIDGTGAPPQGPVDIVIDGNRISEVHLVASPLAQMQGPSRPQPGPDGREIDLAGHHVLPGLVDCHAHIGPPSKSPSAQYYYDLLLAHGVTSLRDPGSFGNGLDFVRREAERSDRNEIAAPRITPYVGFGQDRQEPFTDPGDARAWVQSVAERGAKGLKFFGYRADIFEAALDEAKRLGLGSACHHAQPNLPQANALTSARWGLSSVEHFYGLAEAMFEARRVQDYPIDYNYEDEQARFHNSGKVWHQAAEPGSARWNDVIEELVGLGTTLDPTFQVYIGNRDAERVRNLSWHKDYTAPQQWDFYTPSPHSHGSVFYDWTTEMEVTWRHAYERWMTFVRDFFHRGGRVTTGTDAGNAYKIYGFSQVEEMELLREAGLNPLEVIRSATLAGAELIGAGDERGSITPGKLADLLVVAENPVANLKVLYGNGRLRRQGDGTLRRVGGVKLTIKDGIVYSAPDLLARVRDEVREEREKRGLSELDPMP</sequence>
<protein>
    <submittedName>
        <fullName evidence="2">Amidohydrolase family protein</fullName>
    </submittedName>
</protein>
<keyword evidence="3" id="KW-1185">Reference proteome</keyword>
<feature type="domain" description="Amidohydrolase-related" evidence="1">
    <location>
        <begin position="363"/>
        <end position="445"/>
    </location>
</feature>
<dbReference type="AlphaFoldDB" id="A0A931A111"/>
<dbReference type="GO" id="GO:0016810">
    <property type="term" value="F:hydrolase activity, acting on carbon-nitrogen (but not peptide) bonds"/>
    <property type="evidence" value="ECO:0007669"/>
    <property type="project" value="InterPro"/>
</dbReference>
<name>A0A931A111_9ACTN</name>
<dbReference type="InterPro" id="IPR051781">
    <property type="entry name" value="Metallo-dep_Hydrolase"/>
</dbReference>
<evidence type="ECO:0000313" key="2">
    <source>
        <dbReference type="EMBL" id="MBF8184216.1"/>
    </source>
</evidence>
<reference evidence="2" key="1">
    <citation type="submission" date="2020-11" db="EMBL/GenBank/DDBJ databases">
        <title>Whole-genome analyses of Nonomuraea sp. K274.</title>
        <authorList>
            <person name="Veyisoglu A."/>
        </authorList>
    </citation>
    <scope>NUCLEOTIDE SEQUENCE</scope>
    <source>
        <strain evidence="2">K274</strain>
    </source>
</reference>
<dbReference type="PANTHER" id="PTHR43135">
    <property type="entry name" value="ALPHA-D-RIBOSE 1-METHYLPHOSPHONATE 5-TRIPHOSPHATE DIPHOSPHATASE"/>
    <property type="match status" value="1"/>
</dbReference>
<comment type="caution">
    <text evidence="2">The sequence shown here is derived from an EMBL/GenBank/DDBJ whole genome shotgun (WGS) entry which is preliminary data.</text>
</comment>
<gene>
    <name evidence="2" type="ORF">ITP53_00320</name>
</gene>
<evidence type="ECO:0000259" key="1">
    <source>
        <dbReference type="Pfam" id="PF01979"/>
    </source>
</evidence>
<dbReference type="Gene3D" id="2.30.40.10">
    <property type="entry name" value="Urease, subunit C, domain 1"/>
    <property type="match status" value="2"/>
</dbReference>